<name>A0A9Q1AS42_9SAUR</name>
<keyword evidence="3" id="KW-0677">Repeat</keyword>
<keyword evidence="2" id="KW-0479">Metal-binding</keyword>
<feature type="compositionally biased region" description="Basic and acidic residues" evidence="5">
    <location>
        <begin position="230"/>
        <end position="244"/>
    </location>
</feature>
<comment type="similarity">
    <text evidence="1">Belongs to the S-100 family.</text>
</comment>
<feature type="compositionally biased region" description="Polar residues" evidence="5">
    <location>
        <begin position="187"/>
        <end position="196"/>
    </location>
</feature>
<feature type="compositionally biased region" description="Basic and acidic residues" evidence="5">
    <location>
        <begin position="159"/>
        <end position="186"/>
    </location>
</feature>
<dbReference type="PANTHER" id="PTHR11639">
    <property type="entry name" value="S100 CALCIUM-BINDING PROTEIN"/>
    <property type="match status" value="1"/>
</dbReference>
<dbReference type="InterPro" id="IPR011992">
    <property type="entry name" value="EF-hand-dom_pair"/>
</dbReference>
<dbReference type="InterPro" id="IPR001751">
    <property type="entry name" value="S100/CaBP7/8-like_CS"/>
</dbReference>
<feature type="compositionally biased region" description="Polar residues" evidence="5">
    <location>
        <begin position="245"/>
        <end position="258"/>
    </location>
</feature>
<dbReference type="InterPro" id="IPR034325">
    <property type="entry name" value="S-100_dom"/>
</dbReference>
<evidence type="ECO:0000256" key="4">
    <source>
        <dbReference type="ARBA" id="ARBA00022837"/>
    </source>
</evidence>
<dbReference type="PROSITE" id="PS00018">
    <property type="entry name" value="EF_HAND_1"/>
    <property type="match status" value="1"/>
</dbReference>
<dbReference type="GO" id="GO:0071345">
    <property type="term" value="P:cellular response to cytokine stimulus"/>
    <property type="evidence" value="ECO:0007669"/>
    <property type="project" value="TreeGrafter"/>
</dbReference>
<feature type="compositionally biased region" description="Basic and acidic residues" evidence="5">
    <location>
        <begin position="363"/>
        <end position="383"/>
    </location>
</feature>
<reference evidence="7" key="1">
    <citation type="journal article" date="2023" name="DNA Res.">
        <title>Chromosome-level genome assembly of Phrynocephalus forsythii using third-generation DNA sequencing and Hi-C analysis.</title>
        <authorList>
            <person name="Qi Y."/>
            <person name="Zhao W."/>
            <person name="Zhao Y."/>
            <person name="Niu C."/>
            <person name="Cao S."/>
            <person name="Zhang Y."/>
        </authorList>
    </citation>
    <scope>NUCLEOTIDE SEQUENCE</scope>
    <source>
        <tissue evidence="7">Muscle</tissue>
    </source>
</reference>
<feature type="compositionally biased region" description="Basic and acidic residues" evidence="5">
    <location>
        <begin position="408"/>
        <end position="419"/>
    </location>
</feature>
<evidence type="ECO:0000256" key="5">
    <source>
        <dbReference type="SAM" id="MobiDB-lite"/>
    </source>
</evidence>
<dbReference type="GO" id="GO:0005615">
    <property type="term" value="C:extracellular space"/>
    <property type="evidence" value="ECO:0007669"/>
    <property type="project" value="TreeGrafter"/>
</dbReference>
<evidence type="ECO:0000256" key="1">
    <source>
        <dbReference type="ARBA" id="ARBA00007323"/>
    </source>
</evidence>
<feature type="domain" description="EF-hand" evidence="6">
    <location>
        <begin position="49"/>
        <end position="84"/>
    </location>
</feature>
<dbReference type="Gene3D" id="1.10.238.10">
    <property type="entry name" value="EF-hand"/>
    <property type="match status" value="1"/>
</dbReference>
<keyword evidence="4" id="KW-0106">Calcium</keyword>
<feature type="region of interest" description="Disordered" evidence="5">
    <location>
        <begin position="91"/>
        <end position="444"/>
    </location>
</feature>
<feature type="compositionally biased region" description="Basic and acidic residues" evidence="5">
    <location>
        <begin position="336"/>
        <end position="356"/>
    </location>
</feature>
<evidence type="ECO:0000256" key="2">
    <source>
        <dbReference type="ARBA" id="ARBA00022723"/>
    </source>
</evidence>
<comment type="caution">
    <text evidence="7">The sequence shown here is derived from an EMBL/GenBank/DDBJ whole genome shotgun (WGS) entry which is preliminary data.</text>
</comment>
<dbReference type="GO" id="GO:0005509">
    <property type="term" value="F:calcium ion binding"/>
    <property type="evidence" value="ECO:0007669"/>
    <property type="project" value="InterPro"/>
</dbReference>
<feature type="compositionally biased region" description="Polar residues" evidence="5">
    <location>
        <begin position="279"/>
        <end position="325"/>
    </location>
</feature>
<feature type="compositionally biased region" description="Polar residues" evidence="5">
    <location>
        <begin position="147"/>
        <end position="158"/>
    </location>
</feature>
<evidence type="ECO:0000256" key="3">
    <source>
        <dbReference type="ARBA" id="ARBA00022737"/>
    </source>
</evidence>
<dbReference type="PANTHER" id="PTHR11639:SF26">
    <property type="entry name" value="CORNULIN"/>
    <property type="match status" value="1"/>
</dbReference>
<dbReference type="PROSITE" id="PS00303">
    <property type="entry name" value="S100_CABP"/>
    <property type="match status" value="1"/>
</dbReference>
<dbReference type="SMART" id="SM01394">
    <property type="entry name" value="S_100"/>
    <property type="match status" value="1"/>
</dbReference>
<evidence type="ECO:0000313" key="8">
    <source>
        <dbReference type="Proteomes" id="UP001142489"/>
    </source>
</evidence>
<gene>
    <name evidence="7" type="ORF">JRQ81_009263</name>
</gene>
<feature type="compositionally biased region" description="Polar residues" evidence="5">
    <location>
        <begin position="117"/>
        <end position="126"/>
    </location>
</feature>
<dbReference type="AlphaFoldDB" id="A0A9Q1AS42"/>
<accession>A0A9Q1AS42</accession>
<organism evidence="7 8">
    <name type="scientific">Phrynocephalus forsythii</name>
    <dbReference type="NCBI Taxonomy" id="171643"/>
    <lineage>
        <taxon>Eukaryota</taxon>
        <taxon>Metazoa</taxon>
        <taxon>Chordata</taxon>
        <taxon>Craniata</taxon>
        <taxon>Vertebrata</taxon>
        <taxon>Euteleostomi</taxon>
        <taxon>Lepidosauria</taxon>
        <taxon>Squamata</taxon>
        <taxon>Bifurcata</taxon>
        <taxon>Unidentata</taxon>
        <taxon>Episquamata</taxon>
        <taxon>Toxicofera</taxon>
        <taxon>Iguania</taxon>
        <taxon>Acrodonta</taxon>
        <taxon>Agamidae</taxon>
        <taxon>Agaminae</taxon>
        <taxon>Phrynocephalus</taxon>
    </lineage>
</organism>
<dbReference type="GO" id="GO:0048306">
    <property type="term" value="F:calcium-dependent protein binding"/>
    <property type="evidence" value="ECO:0007669"/>
    <property type="project" value="TreeGrafter"/>
</dbReference>
<feature type="compositionally biased region" description="Polar residues" evidence="5">
    <location>
        <begin position="204"/>
        <end position="220"/>
    </location>
</feature>
<dbReference type="SUPFAM" id="SSF47473">
    <property type="entry name" value="EF-hand"/>
    <property type="match status" value="1"/>
</dbReference>
<dbReference type="InterPro" id="IPR002048">
    <property type="entry name" value="EF_hand_dom"/>
</dbReference>
<dbReference type="OrthoDB" id="9909924at2759"/>
<dbReference type="Proteomes" id="UP001142489">
    <property type="component" value="Unassembled WGS sequence"/>
</dbReference>
<dbReference type="PROSITE" id="PS50222">
    <property type="entry name" value="EF_HAND_2"/>
    <property type="match status" value="1"/>
</dbReference>
<sequence>MPQLLDNVESIIQVFDKFAKEDGDHTALSKGELKQLIQKEFAEVILDPHDSETIETVLQLLDKDTDGKVDFEEFTVLVFKVARACYKEVQRSRDRAAEEQSDKGGSPTKHQDGQPDLPSQSTTTPEDASEDAKSERTSPGQEEDPKSQLQEELSLTDSTPRENKEQEAGKQQASREEKNVEQDHAQTFHQDPQTTTEEARGQDISPTTESQQKTIHSGYQTEEENQDGQQEVKSKGSEQERTTQPHDGQQTANQNEAGKTQRGEQDPKPEVALEEDQESNCQGAQESQTSEGTLTCQIIQDPQTASLEDNPLTSEQSSTYQQDELSQAEEVPTDLQEPKLQKQEQDTNHEAVEEPVGKSSRGTTKEAQESELLQQDREDHKSLPPEQQPATQEEHQGHESEWTSMAPEGDRSNKPKENPADQGPRNSSAQQPFRTSWSHQHSKS</sequence>
<feature type="compositionally biased region" description="Basic and acidic residues" evidence="5">
    <location>
        <begin position="392"/>
        <end position="401"/>
    </location>
</feature>
<evidence type="ECO:0000259" key="6">
    <source>
        <dbReference type="PROSITE" id="PS50222"/>
    </source>
</evidence>
<dbReference type="GO" id="GO:0046914">
    <property type="term" value="F:transition metal ion binding"/>
    <property type="evidence" value="ECO:0007669"/>
    <property type="project" value="InterPro"/>
</dbReference>
<protein>
    <recommendedName>
        <fullName evidence="6">EF-hand domain-containing protein</fullName>
    </recommendedName>
</protein>
<keyword evidence="8" id="KW-1185">Reference proteome</keyword>
<feature type="compositionally biased region" description="Polar residues" evidence="5">
    <location>
        <begin position="424"/>
        <end position="444"/>
    </location>
</feature>
<dbReference type="GO" id="GO:0051896">
    <property type="term" value="P:regulation of phosphatidylinositol 3-kinase/protein kinase B signal transduction"/>
    <property type="evidence" value="ECO:0007669"/>
    <property type="project" value="TreeGrafter"/>
</dbReference>
<proteinExistence type="inferred from homology"/>
<dbReference type="InterPro" id="IPR013787">
    <property type="entry name" value="S100_Ca-bd_sub"/>
</dbReference>
<evidence type="ECO:0000313" key="7">
    <source>
        <dbReference type="EMBL" id="KAJ7307265.1"/>
    </source>
</evidence>
<dbReference type="EMBL" id="JAPFRF010000019">
    <property type="protein sequence ID" value="KAJ7307265.1"/>
    <property type="molecule type" value="Genomic_DNA"/>
</dbReference>
<feature type="compositionally biased region" description="Basic and acidic residues" evidence="5">
    <location>
        <begin position="259"/>
        <end position="271"/>
    </location>
</feature>
<dbReference type="Pfam" id="PF01023">
    <property type="entry name" value="S_100"/>
    <property type="match status" value="1"/>
</dbReference>
<feature type="compositionally biased region" description="Basic and acidic residues" evidence="5">
    <location>
        <begin position="91"/>
        <end position="102"/>
    </location>
</feature>
<dbReference type="InterPro" id="IPR018247">
    <property type="entry name" value="EF_Hand_1_Ca_BS"/>
</dbReference>
<dbReference type="GO" id="GO:1902808">
    <property type="term" value="P:positive regulation of cell cycle G1/S phase transition"/>
    <property type="evidence" value="ECO:0007669"/>
    <property type="project" value="TreeGrafter"/>
</dbReference>
<dbReference type="CDD" id="cd00213">
    <property type="entry name" value="S-100"/>
    <property type="match status" value="1"/>
</dbReference>